<accession>A0A060ZGD2</accession>
<gene>
    <name evidence="2" type="ORF">SIRAN2017</name>
</gene>
<evidence type="ECO:0000256" key="1">
    <source>
        <dbReference type="SAM" id="MobiDB-lite"/>
    </source>
</evidence>
<name>A0A060ZGD2_9ACTN</name>
<dbReference type="AlphaFoldDB" id="A0A060ZGD2"/>
<sequence length="659" mass="69768">MDEGEADQWRPGEIEPRGAVLGQPPVERGGAPLLGKVAEIQLVPDGGDSGRHHLHGLGQSVVMEGRGQVRMATQQGVRRPPEACAADLPFEVEGELHEIDVRGRLVVHGVEQQSALERGQRQQLRGVGGVRGVCGLRRQGGALRRQARVFGRGEGHQGPRLSGGELLRRGRRVVPGVGDGSEALRRPVPEDLPRCEDESLRAGAADQPHGEDTVATQVEEALVRAYIGDAEHLAEESTQPCLQRCGRRPSRSERGEVGRGEGRAVELAVRGERHPVEGDDRRGHHMGGQPLAEIRAERGDHRTRPVCEAGLVGVGGGGTAGCGGGRCGDVEGGDADSGGGGGAEVDEHTVETPFIGRPAQCQVVAVRLGEPMERFRVRLCVRLGAQLGVRLRPRAVVPGRRGRRREVVPGVVRVGTGVETVQGGELAGQPGVGDTGHPQRSWAVVSRQRVAQVVHRTDVLTPPQMWRTVGGEQCDGSLGEDDVVAVPGELVARRAAFDADVDGAYGGHDGCEGGEVLRVHQEFPLQADGVVHRGAQALRRGPRGRLGEGDRGGEAAQQAKVAYVPDEQLPAGLEDRHGMGDDIGQVVDVREVLDDGVDDDGVEASLGQRAEVMRRPALERHPAVACAQLGILRHALIQGSDGGGRDVGAPVARTVRSQT</sequence>
<dbReference type="EMBL" id="LK022848">
    <property type="protein sequence ID" value="CDR05038.1"/>
    <property type="molecule type" value="Genomic_DNA"/>
</dbReference>
<feature type="compositionally biased region" description="Basic and acidic residues" evidence="1">
    <location>
        <begin position="7"/>
        <end position="16"/>
    </location>
</feature>
<feature type="region of interest" description="Disordered" evidence="1">
    <location>
        <begin position="174"/>
        <end position="211"/>
    </location>
</feature>
<feature type="region of interest" description="Disordered" evidence="1">
    <location>
        <begin position="539"/>
        <end position="558"/>
    </location>
</feature>
<reference evidence="2" key="1">
    <citation type="submission" date="2014-05" db="EMBL/GenBank/DDBJ databases">
        <authorList>
            <person name="Horn Fabian"/>
        </authorList>
    </citation>
    <scope>NUCLEOTIDE SEQUENCE</scope>
</reference>
<feature type="compositionally biased region" description="Basic and acidic residues" evidence="1">
    <location>
        <begin position="182"/>
        <end position="200"/>
    </location>
</feature>
<feature type="compositionally biased region" description="Basic and acidic residues" evidence="1">
    <location>
        <begin position="250"/>
        <end position="261"/>
    </location>
</feature>
<dbReference type="HOGENOM" id="CLU_416132_0_0_11"/>
<feature type="region of interest" description="Disordered" evidence="1">
    <location>
        <begin position="1"/>
        <end position="27"/>
    </location>
</feature>
<proteinExistence type="predicted"/>
<evidence type="ECO:0000313" key="2">
    <source>
        <dbReference type="EMBL" id="CDR05038.1"/>
    </source>
</evidence>
<feature type="region of interest" description="Disordered" evidence="1">
    <location>
        <begin position="241"/>
        <end position="261"/>
    </location>
</feature>
<protein>
    <submittedName>
        <fullName evidence="2">Uncharacterized protein</fullName>
    </submittedName>
</protein>
<organism evidence="2">
    <name type="scientific">Streptomyces iranensis</name>
    <dbReference type="NCBI Taxonomy" id="576784"/>
    <lineage>
        <taxon>Bacteria</taxon>
        <taxon>Bacillati</taxon>
        <taxon>Actinomycetota</taxon>
        <taxon>Actinomycetes</taxon>
        <taxon>Kitasatosporales</taxon>
        <taxon>Streptomycetaceae</taxon>
        <taxon>Streptomyces</taxon>
        <taxon>Streptomyces violaceusniger group</taxon>
    </lineage>
</organism>